<feature type="domain" description="Type I restriction modification DNA specificity" evidence="4">
    <location>
        <begin position="5"/>
        <end position="182"/>
    </location>
</feature>
<dbReference type="CDD" id="cd17273">
    <property type="entry name" value="RMtype1_S_EcoJA69PI-TRD1-CR1_like"/>
    <property type="match status" value="1"/>
</dbReference>
<proteinExistence type="inferred from homology"/>
<evidence type="ECO:0000313" key="5">
    <source>
        <dbReference type="EMBL" id="MUI34455.1"/>
    </source>
</evidence>
<evidence type="ECO:0000256" key="2">
    <source>
        <dbReference type="ARBA" id="ARBA00022747"/>
    </source>
</evidence>
<dbReference type="Gene3D" id="3.90.220.20">
    <property type="entry name" value="DNA methylase specificity domains"/>
    <property type="match status" value="2"/>
</dbReference>
<dbReference type="GO" id="GO:0009307">
    <property type="term" value="P:DNA restriction-modification system"/>
    <property type="evidence" value="ECO:0007669"/>
    <property type="project" value="UniProtKB-KW"/>
</dbReference>
<evidence type="ECO:0000313" key="6">
    <source>
        <dbReference type="Proteomes" id="UP000433532"/>
    </source>
</evidence>
<evidence type="ECO:0000259" key="4">
    <source>
        <dbReference type="Pfam" id="PF01420"/>
    </source>
</evidence>
<dbReference type="InterPro" id="IPR000055">
    <property type="entry name" value="Restrct_endonuc_typeI_TRD"/>
</dbReference>
<dbReference type="InterPro" id="IPR051212">
    <property type="entry name" value="Type-I_RE_S_subunit"/>
</dbReference>
<reference evidence="5 6" key="1">
    <citation type="submission" date="2019-11" db="EMBL/GenBank/DDBJ databases">
        <title>Genomes of ocular Pseudomonas aeruginosa isolates.</title>
        <authorList>
            <person name="Khan M."/>
            <person name="Rice S.A."/>
            <person name="Willcox M.D.P."/>
            <person name="Stapleton F."/>
        </authorList>
    </citation>
    <scope>NUCLEOTIDE SEQUENCE [LARGE SCALE GENOMIC DNA]</scope>
    <source>
        <strain evidence="5 6">PA221</strain>
    </source>
</reference>
<dbReference type="Proteomes" id="UP000433532">
    <property type="component" value="Unassembled WGS sequence"/>
</dbReference>
<dbReference type="SUPFAM" id="SSF116734">
    <property type="entry name" value="DNA methylase specificity domain"/>
    <property type="match status" value="2"/>
</dbReference>
<evidence type="ECO:0000256" key="1">
    <source>
        <dbReference type="ARBA" id="ARBA00010923"/>
    </source>
</evidence>
<dbReference type="EMBL" id="WOAD01000003">
    <property type="protein sequence ID" value="MUI34455.1"/>
    <property type="molecule type" value="Genomic_DNA"/>
</dbReference>
<dbReference type="PANTHER" id="PTHR43140:SF1">
    <property type="entry name" value="TYPE I RESTRICTION ENZYME ECOKI SPECIFICITY SUBUNIT"/>
    <property type="match status" value="1"/>
</dbReference>
<comment type="similarity">
    <text evidence="1">Belongs to the type-I restriction system S methylase family.</text>
</comment>
<comment type="caution">
    <text evidence="5">The sequence shown here is derived from an EMBL/GenBank/DDBJ whole genome shotgun (WGS) entry which is preliminary data.</text>
</comment>
<dbReference type="PANTHER" id="PTHR43140">
    <property type="entry name" value="TYPE-1 RESTRICTION ENZYME ECOKI SPECIFICITY PROTEIN"/>
    <property type="match status" value="1"/>
</dbReference>
<sequence>MSKLPSGWADVEIGEIAEVVAGGTPKANDSSNFEAPGAGIAWLTPADLSGYNAKEISHGSRDLSQKGYESCSAKLMPKGSLLFSSRAPIGYVALAANEISTNQGFKNFVFPKEIDPSYAFYYLKSIRQLAESLGTGTTFKELSGTTAKTLPFRMAPENEQTRIAQKLNELLAQVDTLKARIDCIPVRLKRFRQSVLAAAVSGRLTKEWRSENPIHEGEITGLLKEIELERQKALQADAERVGRRKKYNLPVPALAERLPEIPSSWTWTSVDSLASKVVDGVHKKPDYKESGVPFITVKNLTADNEISFTDTKFVSIEDHKEFYKRANPEMGDILISKDGTLGVVRQIKTNTEFSIFVSVALVKPALRSMSDYLEIAFKSPQVQAQMVGVGSGLQHIHLTDLRQDAIPLPTKHEQTEIVRRVDQLFAFADQLEAKVASAKSRIDHLTQSILAKAFRGELVPQDPNDEPASVLLERIKAQRASTPKTKRVRKDT</sequence>
<dbReference type="InterPro" id="IPR044946">
    <property type="entry name" value="Restrct_endonuc_typeI_TRD_sf"/>
</dbReference>
<name>A0A509JJU4_PSEAI</name>
<gene>
    <name evidence="5" type="ORF">GNQ48_05505</name>
</gene>
<accession>A0A509JJU4</accession>
<evidence type="ECO:0000256" key="3">
    <source>
        <dbReference type="ARBA" id="ARBA00023125"/>
    </source>
</evidence>
<dbReference type="Pfam" id="PF01420">
    <property type="entry name" value="Methylase_S"/>
    <property type="match status" value="2"/>
</dbReference>
<organism evidence="5 6">
    <name type="scientific">Pseudomonas aeruginosa</name>
    <dbReference type="NCBI Taxonomy" id="287"/>
    <lineage>
        <taxon>Bacteria</taxon>
        <taxon>Pseudomonadati</taxon>
        <taxon>Pseudomonadota</taxon>
        <taxon>Gammaproteobacteria</taxon>
        <taxon>Pseudomonadales</taxon>
        <taxon>Pseudomonadaceae</taxon>
        <taxon>Pseudomonas</taxon>
    </lineage>
</organism>
<dbReference type="CDD" id="cd17246">
    <property type="entry name" value="RMtype1_S_SonII-TRD2-CR2_like"/>
    <property type="match status" value="1"/>
</dbReference>
<keyword evidence="2" id="KW-0680">Restriction system</keyword>
<dbReference type="REBASE" id="236909">
    <property type="entry name" value="S.Pae1187ORF10650P"/>
</dbReference>
<feature type="domain" description="Type I restriction modification DNA specificity" evidence="4">
    <location>
        <begin position="283"/>
        <end position="434"/>
    </location>
</feature>
<keyword evidence="3" id="KW-0238">DNA-binding</keyword>
<protein>
    <submittedName>
        <fullName evidence="5">Specificity determinant for hsdM and hsdR</fullName>
    </submittedName>
</protein>
<dbReference type="GO" id="GO:0003677">
    <property type="term" value="F:DNA binding"/>
    <property type="evidence" value="ECO:0007669"/>
    <property type="project" value="UniProtKB-KW"/>
</dbReference>
<dbReference type="AlphaFoldDB" id="A0A509JJU4"/>
<dbReference type="RefSeq" id="WP_023100849.1">
    <property type="nucleotide sequence ID" value="NZ_CATOXZ010000004.1"/>
</dbReference>